<dbReference type="AlphaFoldDB" id="A0A4C1XJ29"/>
<feature type="region of interest" description="Disordered" evidence="1">
    <location>
        <begin position="1"/>
        <end position="24"/>
    </location>
</feature>
<dbReference type="OrthoDB" id="414730at2759"/>
<keyword evidence="3" id="KW-1185">Reference proteome</keyword>
<evidence type="ECO:0000313" key="3">
    <source>
        <dbReference type="Proteomes" id="UP000299102"/>
    </source>
</evidence>
<evidence type="ECO:0000256" key="1">
    <source>
        <dbReference type="SAM" id="MobiDB-lite"/>
    </source>
</evidence>
<dbReference type="EMBL" id="BGZK01000879">
    <property type="protein sequence ID" value="GBP63771.1"/>
    <property type="molecule type" value="Genomic_DNA"/>
</dbReference>
<reference evidence="2 3" key="1">
    <citation type="journal article" date="2019" name="Commun. Biol.">
        <title>The bagworm genome reveals a unique fibroin gene that provides high tensile strength.</title>
        <authorList>
            <person name="Kono N."/>
            <person name="Nakamura H."/>
            <person name="Ohtoshi R."/>
            <person name="Tomita M."/>
            <person name="Numata K."/>
            <person name="Arakawa K."/>
        </authorList>
    </citation>
    <scope>NUCLEOTIDE SEQUENCE [LARGE SCALE GENOMIC DNA]</scope>
</reference>
<organism evidence="2 3">
    <name type="scientific">Eumeta variegata</name>
    <name type="common">Bagworm moth</name>
    <name type="synonym">Eumeta japonica</name>
    <dbReference type="NCBI Taxonomy" id="151549"/>
    <lineage>
        <taxon>Eukaryota</taxon>
        <taxon>Metazoa</taxon>
        <taxon>Ecdysozoa</taxon>
        <taxon>Arthropoda</taxon>
        <taxon>Hexapoda</taxon>
        <taxon>Insecta</taxon>
        <taxon>Pterygota</taxon>
        <taxon>Neoptera</taxon>
        <taxon>Endopterygota</taxon>
        <taxon>Lepidoptera</taxon>
        <taxon>Glossata</taxon>
        <taxon>Ditrysia</taxon>
        <taxon>Tineoidea</taxon>
        <taxon>Psychidae</taxon>
        <taxon>Oiketicinae</taxon>
        <taxon>Eumeta</taxon>
    </lineage>
</organism>
<comment type="caution">
    <text evidence="2">The sequence shown here is derived from an EMBL/GenBank/DDBJ whole genome shotgun (WGS) entry which is preliminary data.</text>
</comment>
<sequence>MERGSGVMEEKEPPELPPTGRNTMTDSRNAIGVFCEVSKAFDCVNHETLIRKPHHYEAKGRALDLLASYLTNRIQNVDVNNMRSSGSMLDVVWHLALRTCCGCLPNFRFAKAGQAIRAIYEPGPHVSLECQTPLKAFVTSKLAAKASLLASIASIQRWINKMRKPLIERQL</sequence>
<name>A0A4C1XJ29_EUMVA</name>
<protein>
    <recommendedName>
        <fullName evidence="4">Reverse transcriptase domain-containing protein</fullName>
    </recommendedName>
</protein>
<dbReference type="Proteomes" id="UP000299102">
    <property type="component" value="Unassembled WGS sequence"/>
</dbReference>
<proteinExistence type="predicted"/>
<accession>A0A4C1XJ29</accession>
<gene>
    <name evidence="2" type="ORF">EVAR_40371_1</name>
</gene>
<evidence type="ECO:0000313" key="2">
    <source>
        <dbReference type="EMBL" id="GBP63771.1"/>
    </source>
</evidence>
<feature type="compositionally biased region" description="Basic and acidic residues" evidence="1">
    <location>
        <begin position="1"/>
        <end position="14"/>
    </location>
</feature>
<dbReference type="STRING" id="151549.A0A4C1XJ29"/>
<evidence type="ECO:0008006" key="4">
    <source>
        <dbReference type="Google" id="ProtNLM"/>
    </source>
</evidence>